<dbReference type="AlphaFoldDB" id="A0A6N4DPU8"/>
<organism evidence="3 4">
    <name type="scientific">Candidatus Sedimenticola endophacoides</name>
    <dbReference type="NCBI Taxonomy" id="2548426"/>
    <lineage>
        <taxon>Bacteria</taxon>
        <taxon>Pseudomonadati</taxon>
        <taxon>Pseudomonadota</taxon>
        <taxon>Gammaproteobacteria</taxon>
        <taxon>Chromatiales</taxon>
        <taxon>Sedimenticolaceae</taxon>
        <taxon>Sedimenticola</taxon>
    </lineage>
</organism>
<evidence type="ECO:0000256" key="1">
    <source>
        <dbReference type="ARBA" id="ARBA00023004"/>
    </source>
</evidence>
<dbReference type="PANTHER" id="PTHR43151">
    <property type="entry name" value="FEOA FAMILY PROTEIN"/>
    <property type="match status" value="1"/>
</dbReference>
<dbReference type="GO" id="GO:0046914">
    <property type="term" value="F:transition metal ion binding"/>
    <property type="evidence" value="ECO:0007669"/>
    <property type="project" value="InterPro"/>
</dbReference>
<keyword evidence="1" id="KW-0408">Iron</keyword>
<evidence type="ECO:0000313" key="3">
    <source>
        <dbReference type="EMBL" id="PUD99822.1"/>
    </source>
</evidence>
<accession>A0A6N4DPU8</accession>
<dbReference type="InterPro" id="IPR008988">
    <property type="entry name" value="Transcriptional_repressor_C"/>
</dbReference>
<feature type="domain" description="Ferrous iron transporter FeoA-like" evidence="2">
    <location>
        <begin position="4"/>
        <end position="74"/>
    </location>
</feature>
<dbReference type="Gene3D" id="2.30.30.90">
    <property type="match status" value="1"/>
</dbReference>
<dbReference type="PANTHER" id="PTHR43151:SF1">
    <property type="entry name" value="SSR2333 PROTEIN"/>
    <property type="match status" value="1"/>
</dbReference>
<evidence type="ECO:0000313" key="4">
    <source>
        <dbReference type="Proteomes" id="UP000250928"/>
    </source>
</evidence>
<dbReference type="Proteomes" id="UP000250928">
    <property type="component" value="Unassembled WGS sequence"/>
</dbReference>
<dbReference type="Pfam" id="PF04023">
    <property type="entry name" value="FeoA"/>
    <property type="match status" value="1"/>
</dbReference>
<dbReference type="SMART" id="SM00899">
    <property type="entry name" value="FeoA"/>
    <property type="match status" value="1"/>
</dbReference>
<dbReference type="SUPFAM" id="SSF50037">
    <property type="entry name" value="C-terminal domain of transcriptional repressors"/>
    <property type="match status" value="1"/>
</dbReference>
<dbReference type="InterPro" id="IPR053184">
    <property type="entry name" value="FeoA-like"/>
</dbReference>
<comment type="caution">
    <text evidence="3">The sequence shown here is derived from an EMBL/GenBank/DDBJ whole genome shotgun (WGS) entry which is preliminary data.</text>
</comment>
<dbReference type="InterPro" id="IPR007167">
    <property type="entry name" value="Fe-transptr_FeoA-like"/>
</dbReference>
<name>A0A6N4DPU8_9GAMM</name>
<protein>
    <submittedName>
        <fullName evidence="3">Ferrous iron transport protein A</fullName>
    </submittedName>
</protein>
<reference evidence="3 4" key="1">
    <citation type="submission" date="2018-01" db="EMBL/GenBank/DDBJ databases">
        <title>Novel co-symbiosis in the lucinid bivalve Phacoides pectinatus.</title>
        <authorList>
            <person name="Lim S.J."/>
            <person name="Davis B.G."/>
            <person name="Gill D.E."/>
            <person name="Engel A.S."/>
            <person name="Anderson L.C."/>
            <person name="Campbell B.J."/>
        </authorList>
    </citation>
    <scope>NUCLEOTIDE SEQUENCE [LARGE SCALE GENOMIC DNA]</scope>
    <source>
        <strain evidence="3">N3_P5</strain>
    </source>
</reference>
<proteinExistence type="predicted"/>
<sequence>MNPIPLPNLPAGTDARIAGIDGDPAMARKLLSLGLRVGTRIHLLQQRRRGVVVATAGTRVALGAGVADKVLVHLL</sequence>
<dbReference type="InterPro" id="IPR038157">
    <property type="entry name" value="FeoA_core_dom"/>
</dbReference>
<dbReference type="EMBL" id="PQCO01000243">
    <property type="protein sequence ID" value="PUD99822.1"/>
    <property type="molecule type" value="Genomic_DNA"/>
</dbReference>
<evidence type="ECO:0000259" key="2">
    <source>
        <dbReference type="SMART" id="SM00899"/>
    </source>
</evidence>
<gene>
    <name evidence="3" type="ORF">C3L24_10165</name>
</gene>